<dbReference type="PANTHER" id="PTHR43586">
    <property type="entry name" value="CYSTEINE DESULFURASE"/>
    <property type="match status" value="1"/>
</dbReference>
<dbReference type="InterPro" id="IPR015421">
    <property type="entry name" value="PyrdxlP-dep_Trfase_major"/>
</dbReference>
<dbReference type="GO" id="GO:0008483">
    <property type="term" value="F:transaminase activity"/>
    <property type="evidence" value="ECO:0007669"/>
    <property type="project" value="UniProtKB-KW"/>
</dbReference>
<feature type="domain" description="Aminotransferase class V" evidence="1">
    <location>
        <begin position="121"/>
        <end position="287"/>
    </location>
</feature>
<dbReference type="InterPro" id="IPR015422">
    <property type="entry name" value="PyrdxlP-dep_Trfase_small"/>
</dbReference>
<sequence>MRTAFAEQFDVPPGYLNTASIGVPPARVADAVEAAVRRWRTAADNPPDFDAGVDTARAAFAALVGVDAAAVSVGASVSQLAGLVAASIPGGSRVLLARGEFTSLTFPFAAQRHRGLELTEVDLAKLPAEVAGHDLVAVSVVQSADGGMVDLDALREAAEAAGAWVLLDVSQAAGWLPLRLDWADWVVGVAYKWLLAPRGVAWLASRPEALDVVIPHAANWYAGEDRWGSSLYGLPLRLAGDARRLDLAPAWLPHVGAAAALPWLASLDLAEVRAHCAGLADALLDRLGLPPRGSAIVSLDLPDAGRRLAEAGVRASARAGRTRLSFHLYNTMADVEAAARALGR</sequence>
<evidence type="ECO:0000259" key="1">
    <source>
        <dbReference type="Pfam" id="PF00266"/>
    </source>
</evidence>
<dbReference type="Proteomes" id="UP000298860">
    <property type="component" value="Unassembled WGS sequence"/>
</dbReference>
<accession>A0A4D4J1M7</accession>
<keyword evidence="2" id="KW-0808">Transferase</keyword>
<name>A0A4D4J1M7_9PSEU</name>
<dbReference type="Gene3D" id="3.40.640.10">
    <property type="entry name" value="Type I PLP-dependent aspartate aminotransferase-like (Major domain)"/>
    <property type="match status" value="1"/>
</dbReference>
<dbReference type="Gene3D" id="3.90.1150.10">
    <property type="entry name" value="Aspartate Aminotransferase, domain 1"/>
    <property type="match status" value="1"/>
</dbReference>
<evidence type="ECO:0000313" key="3">
    <source>
        <dbReference type="Proteomes" id="UP000298860"/>
    </source>
</evidence>
<keyword evidence="3" id="KW-1185">Reference proteome</keyword>
<evidence type="ECO:0000313" key="2">
    <source>
        <dbReference type="EMBL" id="GDY30535.1"/>
    </source>
</evidence>
<keyword evidence="2" id="KW-0032">Aminotransferase</keyword>
<dbReference type="RefSeq" id="WP_137813655.1">
    <property type="nucleotide sequence ID" value="NZ_BJFL01000008.1"/>
</dbReference>
<dbReference type="OrthoDB" id="250246at2"/>
<dbReference type="InterPro" id="IPR000192">
    <property type="entry name" value="Aminotrans_V_dom"/>
</dbReference>
<proteinExistence type="predicted"/>
<organism evidence="2 3">
    <name type="scientific">Gandjariella thermophila</name>
    <dbReference type="NCBI Taxonomy" id="1931992"/>
    <lineage>
        <taxon>Bacteria</taxon>
        <taxon>Bacillati</taxon>
        <taxon>Actinomycetota</taxon>
        <taxon>Actinomycetes</taxon>
        <taxon>Pseudonocardiales</taxon>
        <taxon>Pseudonocardiaceae</taxon>
        <taxon>Gandjariella</taxon>
    </lineage>
</organism>
<dbReference type="Pfam" id="PF00266">
    <property type="entry name" value="Aminotran_5"/>
    <property type="match status" value="1"/>
</dbReference>
<reference evidence="3" key="1">
    <citation type="submission" date="2019-04" db="EMBL/GenBank/DDBJ databases">
        <title>Draft genome sequence of Pseudonocardiaceae bacterium SL3-2-4.</title>
        <authorList>
            <person name="Ningsih F."/>
            <person name="Yokota A."/>
            <person name="Sakai Y."/>
            <person name="Nanatani K."/>
            <person name="Yabe S."/>
            <person name="Oetari A."/>
            <person name="Sjamsuridzal W."/>
        </authorList>
    </citation>
    <scope>NUCLEOTIDE SEQUENCE [LARGE SCALE GENOMIC DNA]</scope>
    <source>
        <strain evidence="3">SL3-2-4</strain>
    </source>
</reference>
<dbReference type="PANTHER" id="PTHR43586:SF21">
    <property type="entry name" value="PYRIDOXAL PHOSPHATE (PLP)-DEPENDENT ASPARTATE AMINOTRANSFERASE SUPERFAMILY"/>
    <property type="match status" value="1"/>
</dbReference>
<dbReference type="EMBL" id="BJFL01000008">
    <property type="protein sequence ID" value="GDY30535.1"/>
    <property type="molecule type" value="Genomic_DNA"/>
</dbReference>
<dbReference type="AlphaFoldDB" id="A0A4D4J1M7"/>
<gene>
    <name evidence="2" type="ORF">GTS_21680</name>
</gene>
<dbReference type="SUPFAM" id="SSF53383">
    <property type="entry name" value="PLP-dependent transferases"/>
    <property type="match status" value="1"/>
</dbReference>
<comment type="caution">
    <text evidence="2">The sequence shown here is derived from an EMBL/GenBank/DDBJ whole genome shotgun (WGS) entry which is preliminary data.</text>
</comment>
<dbReference type="InterPro" id="IPR015424">
    <property type="entry name" value="PyrdxlP-dep_Trfase"/>
</dbReference>
<protein>
    <submittedName>
        <fullName evidence="2">Aminotransferase class V</fullName>
    </submittedName>
</protein>